<accession>A0A6U4T7A5</accession>
<feature type="signal peptide" evidence="1">
    <location>
        <begin position="1"/>
        <end position="24"/>
    </location>
</feature>
<proteinExistence type="predicted"/>
<dbReference type="PANTHER" id="PTHR10859:SF91">
    <property type="entry name" value="DOLICHYL-PHOSPHATE BETA-GLUCOSYLTRANSFERASE"/>
    <property type="match status" value="1"/>
</dbReference>
<evidence type="ECO:0000259" key="2">
    <source>
        <dbReference type="Pfam" id="PF00535"/>
    </source>
</evidence>
<dbReference type="Pfam" id="PF00535">
    <property type="entry name" value="Glycos_transf_2"/>
    <property type="match status" value="1"/>
</dbReference>
<evidence type="ECO:0000313" key="3">
    <source>
        <dbReference type="EMBL" id="CAD8949722.1"/>
    </source>
</evidence>
<reference evidence="3" key="1">
    <citation type="submission" date="2021-01" db="EMBL/GenBank/DDBJ databases">
        <authorList>
            <person name="Corre E."/>
            <person name="Pelletier E."/>
            <person name="Niang G."/>
            <person name="Scheremetjew M."/>
            <person name="Finn R."/>
            <person name="Kale V."/>
            <person name="Holt S."/>
            <person name="Cochrane G."/>
            <person name="Meng A."/>
            <person name="Brown T."/>
            <person name="Cohen L."/>
        </authorList>
    </citation>
    <scope>NUCLEOTIDE SEQUENCE</scope>
    <source>
        <strain evidence="3">CCMP644</strain>
    </source>
</reference>
<dbReference type="InterPro" id="IPR029044">
    <property type="entry name" value="Nucleotide-diphossugar_trans"/>
</dbReference>
<name>A0A6U4T7A5_HEMAN</name>
<sequence length="295" mass="32877">MVGSVHRLVWLAMVWWVLPMVALGRTHIVIPCYNEEARLPRQQFLDFTGDEAHTDLHFTFVNDGSSDDTIGVIRELANMRPGKISFVDIKANGGKAEAVRKGMMHVLKEAQLGHGDSVGFWDADLATPLETISNFVRVMENMPEIEMVFGARVALLGRDIRRKADRHYLGRIFATLASIVLDLPIYDTQCGAKLFRATKDLSAALSEPFSSSWIFDIELIARFIKQKEKGGGAACQDVIYEYPLETWHDVAGSKLGFLEKVKALYGLASIWTTYFSSFGTGWPPASRVGGHQPEL</sequence>
<feature type="chain" id="PRO_5030160417" description="Glycosyltransferase 2-like domain-containing protein" evidence="1">
    <location>
        <begin position="25"/>
        <end position="295"/>
    </location>
</feature>
<dbReference type="InterPro" id="IPR001173">
    <property type="entry name" value="Glyco_trans_2-like"/>
</dbReference>
<keyword evidence="1" id="KW-0732">Signal</keyword>
<dbReference type="EMBL" id="HBFX01006994">
    <property type="protein sequence ID" value="CAD8949722.1"/>
    <property type="molecule type" value="Transcribed_RNA"/>
</dbReference>
<organism evidence="3">
    <name type="scientific">Hemiselmis andersenii</name>
    <name type="common">Cryptophyte alga</name>
    <dbReference type="NCBI Taxonomy" id="464988"/>
    <lineage>
        <taxon>Eukaryota</taxon>
        <taxon>Cryptophyceae</taxon>
        <taxon>Cryptomonadales</taxon>
        <taxon>Hemiselmidaceae</taxon>
        <taxon>Hemiselmis</taxon>
    </lineage>
</organism>
<evidence type="ECO:0000256" key="1">
    <source>
        <dbReference type="SAM" id="SignalP"/>
    </source>
</evidence>
<dbReference type="AlphaFoldDB" id="A0A6U4T7A5"/>
<dbReference type="Gene3D" id="3.90.550.10">
    <property type="entry name" value="Spore Coat Polysaccharide Biosynthesis Protein SpsA, Chain A"/>
    <property type="match status" value="1"/>
</dbReference>
<dbReference type="SUPFAM" id="SSF53448">
    <property type="entry name" value="Nucleotide-diphospho-sugar transferases"/>
    <property type="match status" value="1"/>
</dbReference>
<gene>
    <name evidence="3" type="ORF">HAND00432_LOCUS4241</name>
</gene>
<dbReference type="GO" id="GO:0006487">
    <property type="term" value="P:protein N-linked glycosylation"/>
    <property type="evidence" value="ECO:0007669"/>
    <property type="project" value="TreeGrafter"/>
</dbReference>
<protein>
    <recommendedName>
        <fullName evidence="2">Glycosyltransferase 2-like domain-containing protein</fullName>
    </recommendedName>
</protein>
<dbReference type="PANTHER" id="PTHR10859">
    <property type="entry name" value="GLYCOSYL TRANSFERASE"/>
    <property type="match status" value="1"/>
</dbReference>
<feature type="domain" description="Glycosyltransferase 2-like" evidence="2">
    <location>
        <begin position="28"/>
        <end position="197"/>
    </location>
</feature>